<proteinExistence type="predicted"/>
<accession>A0ACB8MXX9</accession>
<reference evidence="2" key="1">
    <citation type="journal article" date="2023" name="Hortic. Res.">
        <title>A chromosome-level phased genome enabling allele-level studies in sweet orange: a case study on citrus Huanglongbing tolerance.</title>
        <authorList>
            <person name="Wu B."/>
            <person name="Yu Q."/>
            <person name="Deng Z."/>
            <person name="Duan Y."/>
            <person name="Luo F."/>
            <person name="Gmitter F. Jr."/>
        </authorList>
    </citation>
    <scope>NUCLEOTIDE SEQUENCE [LARGE SCALE GENOMIC DNA]</scope>
    <source>
        <strain evidence="2">cv. Valencia</strain>
    </source>
</reference>
<dbReference type="EMBL" id="CM039171">
    <property type="protein sequence ID" value="KAH9790493.1"/>
    <property type="molecule type" value="Genomic_DNA"/>
</dbReference>
<keyword evidence="1" id="KW-0808">Transferase</keyword>
<sequence>MHFATLAVLLHVTWLPFGADSASVGINTDKEALMSFKSQISQESPSSPLSYWNPSSSPCTWPGVICNNFGNRVIGLNLSSFGLEGTISPHIGNLSFLRSIQLQNNKLSGNLPREIGSVTDEQLRNLRSLQVLNLGKNLLWRSIPPSIANLSSLNTLNLGTNNLTGSILSDLSRLENLKVLDLTINRLTGTVPSTIYNMTSLVHLRLASNQLGGEIPYDVGDTLPNLLDFIYCFNRFTGKIPGSLHNLTNIQIIRMTHNLLEGTVPPGDDEGLSFTTSLTNSTHLNYLALDGNQFEGKIPESIGNFSNVLSKLYLGGNHIYGKIPASIGRLRSLTLLDLSYNSISGEIPIEIGQLQGLQVLGLAGNEIPGGIPNSLANLKKLNQIDLSGNELTGPLPEEISRLENVVTIDLSDNSLSGNLPNSLKNCKSLEELLMAYNQFSGPIPNIVAELKGLEVLDLSSNKLSGSIPSDLQNLQALRSLNLTFNNLEGVVPSEGIFRNMSNVHLKGNPKLCLQLGCENPRSHGSRLIILYIIVTIMAVIVIVRKRKAKRVGVSALFKVSPQKISYDELRRAAGNFSHENLIGSGSFGSVYKGYLRECTSVAVKVLHNERTGSWKSFIAECETLRNVRHRNLVKLITSCSSLDSKNMEFLALVYEFLSNGSLGDWIHGERKNELGNGLNFLERLNVAIDIASALDYLHNDCEVPIVHSDLKPGNILLDEEMTAKVGDFGLARFLLERVDNQSSISSTHVFMGSIGYVPPEYGLGERPSTAGDVYSFGVMLLEILLG</sequence>
<dbReference type="Proteomes" id="UP000829398">
    <property type="component" value="Chromosome 2"/>
</dbReference>
<evidence type="ECO:0000313" key="1">
    <source>
        <dbReference type="EMBL" id="KAH9790493.1"/>
    </source>
</evidence>
<keyword evidence="1" id="KW-0418">Kinase</keyword>
<protein>
    <submittedName>
        <fullName evidence="1">Protein kinase domain-containing protein</fullName>
    </submittedName>
</protein>
<gene>
    <name evidence="1" type="ORF">KPL71_003419</name>
</gene>
<evidence type="ECO:0000313" key="2">
    <source>
        <dbReference type="Proteomes" id="UP000829398"/>
    </source>
</evidence>
<name>A0ACB8MXX9_CITSI</name>
<keyword evidence="2" id="KW-1185">Reference proteome</keyword>
<comment type="caution">
    <text evidence="1">The sequence shown here is derived from an EMBL/GenBank/DDBJ whole genome shotgun (WGS) entry which is preliminary data.</text>
</comment>
<organism evidence="1 2">
    <name type="scientific">Citrus sinensis</name>
    <name type="common">Sweet orange</name>
    <name type="synonym">Citrus aurantium var. sinensis</name>
    <dbReference type="NCBI Taxonomy" id="2711"/>
    <lineage>
        <taxon>Eukaryota</taxon>
        <taxon>Viridiplantae</taxon>
        <taxon>Streptophyta</taxon>
        <taxon>Embryophyta</taxon>
        <taxon>Tracheophyta</taxon>
        <taxon>Spermatophyta</taxon>
        <taxon>Magnoliopsida</taxon>
        <taxon>eudicotyledons</taxon>
        <taxon>Gunneridae</taxon>
        <taxon>Pentapetalae</taxon>
        <taxon>rosids</taxon>
        <taxon>malvids</taxon>
        <taxon>Sapindales</taxon>
        <taxon>Rutaceae</taxon>
        <taxon>Aurantioideae</taxon>
        <taxon>Citrus</taxon>
    </lineage>
</organism>